<accession>A0A366JAY4</accession>
<dbReference type="InterPro" id="IPR018060">
    <property type="entry name" value="HTH_AraC"/>
</dbReference>
<dbReference type="RefSeq" id="WP_206610572.1">
    <property type="nucleotide sequence ID" value="NZ_QNSE01000006.1"/>
</dbReference>
<name>A0A366JAY4_9GAMM</name>
<sequence length="305" mass="34974">MTKTLHLSSISDLHSALGLDAPTHPLVSFFKPSQVKLRVKEDVKICFDLFLISLKDSAHCKVGYGHTAYDFDKGTMTFIAPGQELMIEATEPIEDSLGWTIAFHPQLIARSELSNKIPDYSFFEYQTNEGLHLSERERVMITDIASSVADETERNMDKHTQSLICSSIDLLLKYCARFYDRQFIVRSDLNHDYMRRFSQFLDSYYQSDKPLEEGIPTVQYCGKEMGLSPYYLSDLLKKETGKNALEHIHLFLIERAKSQISQTNDSITQIAYGLGFEYPQHFSKLFKAKTGVSPRQFRNDPTLTH</sequence>
<comment type="caution">
    <text evidence="5">The sequence shown here is derived from an EMBL/GenBank/DDBJ whole genome shotgun (WGS) entry which is preliminary data.</text>
</comment>
<dbReference type="SUPFAM" id="SSF46689">
    <property type="entry name" value="Homeodomain-like"/>
    <property type="match status" value="1"/>
</dbReference>
<dbReference type="SMART" id="SM00342">
    <property type="entry name" value="HTH_ARAC"/>
    <property type="match status" value="1"/>
</dbReference>
<proteinExistence type="predicted"/>
<dbReference type="EMBL" id="QNSE01000006">
    <property type="protein sequence ID" value="RBP83529.1"/>
    <property type="molecule type" value="Genomic_DNA"/>
</dbReference>
<keyword evidence="3" id="KW-0804">Transcription</keyword>
<dbReference type="AlphaFoldDB" id="A0A366JAY4"/>
<evidence type="ECO:0000256" key="1">
    <source>
        <dbReference type="ARBA" id="ARBA00023015"/>
    </source>
</evidence>
<dbReference type="InterPro" id="IPR020449">
    <property type="entry name" value="Tscrpt_reg_AraC-type_HTH"/>
</dbReference>
<dbReference type="Pfam" id="PF12833">
    <property type="entry name" value="HTH_18"/>
    <property type="match status" value="1"/>
</dbReference>
<dbReference type="GO" id="GO:0003700">
    <property type="term" value="F:DNA-binding transcription factor activity"/>
    <property type="evidence" value="ECO:0007669"/>
    <property type="project" value="InterPro"/>
</dbReference>
<dbReference type="Gene3D" id="1.10.10.60">
    <property type="entry name" value="Homeodomain-like"/>
    <property type="match status" value="2"/>
</dbReference>
<dbReference type="PRINTS" id="PR00032">
    <property type="entry name" value="HTHARAC"/>
</dbReference>
<evidence type="ECO:0000256" key="2">
    <source>
        <dbReference type="ARBA" id="ARBA00023125"/>
    </source>
</evidence>
<gene>
    <name evidence="5" type="ORF">DFP80_106174</name>
</gene>
<keyword evidence="6" id="KW-1185">Reference proteome</keyword>
<evidence type="ECO:0000259" key="4">
    <source>
        <dbReference type="PROSITE" id="PS01124"/>
    </source>
</evidence>
<keyword evidence="2 5" id="KW-0238">DNA-binding</keyword>
<dbReference type="PROSITE" id="PS01124">
    <property type="entry name" value="HTH_ARAC_FAMILY_2"/>
    <property type="match status" value="1"/>
</dbReference>
<organism evidence="5 6">
    <name type="scientific">Marinomonas rhizomae</name>
    <dbReference type="NCBI Taxonomy" id="491948"/>
    <lineage>
        <taxon>Bacteria</taxon>
        <taxon>Pseudomonadati</taxon>
        <taxon>Pseudomonadota</taxon>
        <taxon>Gammaproteobacteria</taxon>
        <taxon>Oceanospirillales</taxon>
        <taxon>Oceanospirillaceae</taxon>
        <taxon>Marinomonas</taxon>
    </lineage>
</organism>
<feature type="domain" description="HTH araC/xylS-type" evidence="4">
    <location>
        <begin position="195"/>
        <end position="300"/>
    </location>
</feature>
<evidence type="ECO:0000256" key="3">
    <source>
        <dbReference type="ARBA" id="ARBA00023163"/>
    </source>
</evidence>
<evidence type="ECO:0000313" key="5">
    <source>
        <dbReference type="EMBL" id="RBP83529.1"/>
    </source>
</evidence>
<keyword evidence="1" id="KW-0805">Transcription regulation</keyword>
<dbReference type="GO" id="GO:0043565">
    <property type="term" value="F:sequence-specific DNA binding"/>
    <property type="evidence" value="ECO:0007669"/>
    <property type="project" value="InterPro"/>
</dbReference>
<dbReference type="PANTHER" id="PTHR43280">
    <property type="entry name" value="ARAC-FAMILY TRANSCRIPTIONAL REGULATOR"/>
    <property type="match status" value="1"/>
</dbReference>
<dbReference type="InterPro" id="IPR009057">
    <property type="entry name" value="Homeodomain-like_sf"/>
</dbReference>
<evidence type="ECO:0000313" key="6">
    <source>
        <dbReference type="Proteomes" id="UP000252792"/>
    </source>
</evidence>
<protein>
    <submittedName>
        <fullName evidence="5">AraC-like DNA-binding protein</fullName>
    </submittedName>
</protein>
<reference evidence="5 6" key="1">
    <citation type="submission" date="2018-06" db="EMBL/GenBank/DDBJ databases">
        <title>Genomic Encyclopedia of Type Strains, Phase III (KMG-III): the genomes of soil and plant-associated and newly described type strains.</title>
        <authorList>
            <person name="Whitman W."/>
        </authorList>
    </citation>
    <scope>NUCLEOTIDE SEQUENCE [LARGE SCALE GENOMIC DNA]</scope>
    <source>
        <strain evidence="5 6">CECT 7377</strain>
    </source>
</reference>
<dbReference type="Proteomes" id="UP000252792">
    <property type="component" value="Unassembled WGS sequence"/>
</dbReference>
<dbReference type="PANTHER" id="PTHR43280:SF32">
    <property type="entry name" value="TRANSCRIPTIONAL REGULATORY PROTEIN"/>
    <property type="match status" value="1"/>
</dbReference>